<dbReference type="InterPro" id="IPR050448">
    <property type="entry name" value="OpgB/LTA_synthase_biosynth"/>
</dbReference>
<sequence>MIIDIGLYQSWGVRIDATLLNYIETPELMWASTSTSQIVFGGLFWLILSLFFCYVFNKLIHKKVLNFDKGTIVQAVILLVITAVLILPIRGGTQDIPINQSNVYFSDNMFANHAAVNSIWNFSYSFSKKTKGKNPYKTLDKELATTIINKRRNALLEPSFNDKILKTDSPNVILIIWESLTGKFVESIGGEPDVTSNLNKLSTEGILFSNFYGNGDRTDKGIIAILSGYYPQTNRSIIKIPSKARKLPMLTSKMMKLGYETSFYYGGDLNFGNMNTYFRNSGVTNFVDGSHFDKKDWSSKWGAYDHVFLDTLAKDLSKVQEKPFFKLALTLTSHEPFEFPGEFKFGKDTKENMFRSSHAYTDEAIGKFIDFAKKQPWWNNTLVVIMSDHGHWMPKHEGYYNSPKKFKIPMLWLGGALQKKDTVISTISAQTDFAYSLLKTMNKPEEAKDFIWGKNIFNNADEQYAHYIFNNGFGTIDKNGVFVYDFTSKKDIISNGSSAKKLDSLGKAISQKAYQDFMDK</sequence>
<dbReference type="InterPro" id="IPR000917">
    <property type="entry name" value="Sulfatase_N"/>
</dbReference>
<keyword evidence="3 6" id="KW-0812">Transmembrane</keyword>
<organism evidence="8 9">
    <name type="scientific">Tenacibaculum todarodis</name>
    <dbReference type="NCBI Taxonomy" id="1850252"/>
    <lineage>
        <taxon>Bacteria</taxon>
        <taxon>Pseudomonadati</taxon>
        <taxon>Bacteroidota</taxon>
        <taxon>Flavobacteriia</taxon>
        <taxon>Flavobacteriales</taxon>
        <taxon>Flavobacteriaceae</taxon>
        <taxon>Tenacibaculum</taxon>
    </lineage>
</organism>
<accession>A0A1L3JMX0</accession>
<dbReference type="AlphaFoldDB" id="A0A1L3JMX0"/>
<keyword evidence="9" id="KW-1185">Reference proteome</keyword>
<evidence type="ECO:0000313" key="9">
    <source>
        <dbReference type="Proteomes" id="UP000181898"/>
    </source>
</evidence>
<dbReference type="PANTHER" id="PTHR47371">
    <property type="entry name" value="LIPOTEICHOIC ACID SYNTHASE"/>
    <property type="match status" value="1"/>
</dbReference>
<evidence type="ECO:0000256" key="5">
    <source>
        <dbReference type="ARBA" id="ARBA00023136"/>
    </source>
</evidence>
<dbReference type="Gene3D" id="3.30.1120.80">
    <property type="match status" value="1"/>
</dbReference>
<evidence type="ECO:0000256" key="1">
    <source>
        <dbReference type="ARBA" id="ARBA00004651"/>
    </source>
</evidence>
<dbReference type="OrthoDB" id="9777768at2"/>
<dbReference type="GO" id="GO:0005886">
    <property type="term" value="C:plasma membrane"/>
    <property type="evidence" value="ECO:0007669"/>
    <property type="project" value="UniProtKB-SubCell"/>
</dbReference>
<feature type="transmembrane region" description="Helical" evidence="6">
    <location>
        <begin position="38"/>
        <end position="60"/>
    </location>
</feature>
<dbReference type="Proteomes" id="UP000181898">
    <property type="component" value="Chromosome"/>
</dbReference>
<dbReference type="Pfam" id="PF00884">
    <property type="entry name" value="Sulfatase"/>
    <property type="match status" value="1"/>
</dbReference>
<dbReference type="KEGG" id="ten:LPB136_06030"/>
<keyword evidence="5 6" id="KW-0472">Membrane</keyword>
<name>A0A1L3JMX0_9FLAO</name>
<feature type="domain" description="Sulfatase N-terminal" evidence="7">
    <location>
        <begin position="170"/>
        <end position="442"/>
    </location>
</feature>
<comment type="subcellular location">
    <subcellularLocation>
        <location evidence="1">Cell membrane</location>
        <topology evidence="1">Multi-pass membrane protein</topology>
    </subcellularLocation>
</comment>
<protein>
    <submittedName>
        <fullName evidence="8">Sulfatase</fullName>
    </submittedName>
</protein>
<evidence type="ECO:0000256" key="2">
    <source>
        <dbReference type="ARBA" id="ARBA00022475"/>
    </source>
</evidence>
<dbReference type="SUPFAM" id="SSF53649">
    <property type="entry name" value="Alkaline phosphatase-like"/>
    <property type="match status" value="1"/>
</dbReference>
<evidence type="ECO:0000256" key="3">
    <source>
        <dbReference type="ARBA" id="ARBA00022692"/>
    </source>
</evidence>
<gene>
    <name evidence="8" type="ORF">LPB136_06030</name>
</gene>
<evidence type="ECO:0000256" key="4">
    <source>
        <dbReference type="ARBA" id="ARBA00022989"/>
    </source>
</evidence>
<reference evidence="8 9" key="1">
    <citation type="submission" date="2016-11" db="EMBL/GenBank/DDBJ databases">
        <title>Tenacibaculum sp. LPB0136, isolated from marine environment.</title>
        <authorList>
            <person name="Kim E."/>
            <person name="Yi H."/>
        </authorList>
    </citation>
    <scope>NUCLEOTIDE SEQUENCE [LARGE SCALE GENOMIC DNA]</scope>
    <source>
        <strain evidence="8 9">LPB0136</strain>
    </source>
</reference>
<dbReference type="EMBL" id="CP018155">
    <property type="protein sequence ID" value="APG66434.1"/>
    <property type="molecule type" value="Genomic_DNA"/>
</dbReference>
<keyword evidence="2" id="KW-1003">Cell membrane</keyword>
<dbReference type="InterPro" id="IPR017850">
    <property type="entry name" value="Alkaline_phosphatase_core_sf"/>
</dbReference>
<proteinExistence type="predicted"/>
<evidence type="ECO:0000259" key="7">
    <source>
        <dbReference type="Pfam" id="PF00884"/>
    </source>
</evidence>
<evidence type="ECO:0000256" key="6">
    <source>
        <dbReference type="SAM" id="Phobius"/>
    </source>
</evidence>
<dbReference type="PANTHER" id="PTHR47371:SF3">
    <property type="entry name" value="PHOSPHOGLYCEROL TRANSFERASE I"/>
    <property type="match status" value="1"/>
</dbReference>
<keyword evidence="4 6" id="KW-1133">Transmembrane helix</keyword>
<evidence type="ECO:0000313" key="8">
    <source>
        <dbReference type="EMBL" id="APG66434.1"/>
    </source>
</evidence>
<feature type="transmembrane region" description="Helical" evidence="6">
    <location>
        <begin position="72"/>
        <end position="89"/>
    </location>
</feature>
<dbReference type="Gene3D" id="3.40.720.10">
    <property type="entry name" value="Alkaline Phosphatase, subunit A"/>
    <property type="match status" value="1"/>
</dbReference>
<dbReference type="CDD" id="cd16015">
    <property type="entry name" value="LTA_synthase"/>
    <property type="match status" value="1"/>
</dbReference>